<comment type="caution">
    <text evidence="1">The sequence shown here is derived from an EMBL/GenBank/DDBJ whole genome shotgun (WGS) entry which is preliminary data.</text>
</comment>
<dbReference type="InterPro" id="IPR011726">
    <property type="entry name" value="KdpF"/>
</dbReference>
<proteinExistence type="predicted"/>
<evidence type="ECO:0000313" key="1">
    <source>
        <dbReference type="EMBL" id="RWR21240.1"/>
    </source>
</evidence>
<dbReference type="EMBL" id="RBZY01000011">
    <property type="protein sequence ID" value="RWR21240.1"/>
    <property type="molecule type" value="Genomic_DNA"/>
</dbReference>
<dbReference type="GO" id="GO:0005886">
    <property type="term" value="C:plasma membrane"/>
    <property type="evidence" value="ECO:0007669"/>
    <property type="project" value="InterPro"/>
</dbReference>
<sequence>MSILAAVLAIAAVVYLVIALVRPEKF</sequence>
<gene>
    <name evidence="1" type="ORF">D8Y23_04465</name>
</gene>
<dbReference type="AlphaFoldDB" id="A0A443JL43"/>
<dbReference type="Pfam" id="PF09604">
    <property type="entry name" value="Potass_KdpF"/>
    <property type="match status" value="1"/>
</dbReference>
<organism evidence="1 2">
    <name type="scientific">Microbacterium enclense</name>
    <dbReference type="NCBI Taxonomy" id="993073"/>
    <lineage>
        <taxon>Bacteria</taxon>
        <taxon>Bacillati</taxon>
        <taxon>Actinomycetota</taxon>
        <taxon>Actinomycetes</taxon>
        <taxon>Micrococcales</taxon>
        <taxon>Microbacteriaceae</taxon>
        <taxon>Microbacterium</taxon>
    </lineage>
</organism>
<protein>
    <submittedName>
        <fullName evidence="1">Potassium-transporting ATPase subunit F</fullName>
    </submittedName>
</protein>
<evidence type="ECO:0000313" key="2">
    <source>
        <dbReference type="Proteomes" id="UP000285970"/>
    </source>
</evidence>
<reference evidence="1 2" key="1">
    <citation type="journal article" date="2018" name="Front. Microbiol.">
        <title>Novel Insights Into Bacterial Dimethylsulfoniopropionate Catabolism in the East China Sea.</title>
        <authorList>
            <person name="Liu J."/>
            <person name="Liu J."/>
            <person name="Zhang S.H."/>
            <person name="Liang J."/>
            <person name="Lin H."/>
            <person name="Song D."/>
            <person name="Yang G.P."/>
            <person name="Todd J.D."/>
            <person name="Zhang X.H."/>
        </authorList>
    </citation>
    <scope>NUCLEOTIDE SEQUENCE [LARGE SCALE GENOMIC DNA]</scope>
    <source>
        <strain evidence="1 2">ZYFD042</strain>
    </source>
</reference>
<accession>A0A443JL43</accession>
<dbReference type="RefSeq" id="WP_128216994.1">
    <property type="nucleotide sequence ID" value="NZ_CBDRLV010000004.1"/>
</dbReference>
<dbReference type="GO" id="GO:0008556">
    <property type="term" value="F:P-type potassium transmembrane transporter activity"/>
    <property type="evidence" value="ECO:0007669"/>
    <property type="project" value="InterPro"/>
</dbReference>
<dbReference type="Proteomes" id="UP000285970">
    <property type="component" value="Unassembled WGS sequence"/>
</dbReference>
<name>A0A443JL43_9MICO</name>